<evidence type="ECO:0000313" key="2">
    <source>
        <dbReference type="EMBL" id="MEA5359341.1"/>
    </source>
</evidence>
<keyword evidence="1" id="KW-1133">Transmembrane helix</keyword>
<organism evidence="2 3">
    <name type="scientific">Amycolatopsis heterodermiae</name>
    <dbReference type="NCBI Taxonomy" id="3110235"/>
    <lineage>
        <taxon>Bacteria</taxon>
        <taxon>Bacillati</taxon>
        <taxon>Actinomycetota</taxon>
        <taxon>Actinomycetes</taxon>
        <taxon>Pseudonocardiales</taxon>
        <taxon>Pseudonocardiaceae</taxon>
        <taxon>Amycolatopsis</taxon>
    </lineage>
</organism>
<feature type="transmembrane region" description="Helical" evidence="1">
    <location>
        <begin position="20"/>
        <end position="43"/>
    </location>
</feature>
<accession>A0ABU5QZH5</accession>
<name>A0ABU5QZH5_9PSEU</name>
<keyword evidence="1" id="KW-0472">Membrane</keyword>
<dbReference type="SUPFAM" id="SSF47781">
    <property type="entry name" value="RuvA domain 2-like"/>
    <property type="match status" value="1"/>
</dbReference>
<proteinExistence type="predicted"/>
<dbReference type="Proteomes" id="UP001304298">
    <property type="component" value="Unassembled WGS sequence"/>
</dbReference>
<evidence type="ECO:0000313" key="3">
    <source>
        <dbReference type="Proteomes" id="UP001304298"/>
    </source>
</evidence>
<dbReference type="Pfam" id="PF12836">
    <property type="entry name" value="HHH_3"/>
    <property type="match status" value="1"/>
</dbReference>
<dbReference type="Gene3D" id="1.10.150.280">
    <property type="entry name" value="AF1531-like domain"/>
    <property type="match status" value="1"/>
</dbReference>
<keyword evidence="3" id="KW-1185">Reference proteome</keyword>
<dbReference type="EMBL" id="JAYFSI010000001">
    <property type="protein sequence ID" value="MEA5359341.1"/>
    <property type="molecule type" value="Genomic_DNA"/>
</dbReference>
<gene>
    <name evidence="2" type="ORF">VA596_07325</name>
</gene>
<dbReference type="RefSeq" id="WP_323324549.1">
    <property type="nucleotide sequence ID" value="NZ_JAYFSI010000001.1"/>
</dbReference>
<reference evidence="2 3" key="1">
    <citation type="submission" date="2023-12" db="EMBL/GenBank/DDBJ databases">
        <title>Amycolatopsis sp. V23-08.</title>
        <authorList>
            <person name="Somphong A."/>
        </authorList>
    </citation>
    <scope>NUCLEOTIDE SEQUENCE [LARGE SCALE GENOMIC DNA]</scope>
    <source>
        <strain evidence="2 3">V23-08</strain>
    </source>
</reference>
<evidence type="ECO:0000256" key="1">
    <source>
        <dbReference type="SAM" id="Phobius"/>
    </source>
</evidence>
<feature type="transmembrane region" description="Helical" evidence="1">
    <location>
        <begin position="83"/>
        <end position="104"/>
    </location>
</feature>
<protein>
    <submittedName>
        <fullName evidence="2">Helix-hairpin-helix domain-containing protein</fullName>
    </submittedName>
</protein>
<keyword evidence="1" id="KW-0812">Transmembrane</keyword>
<sequence>MSVSQPVATSPSAVARIGSRWYFVVTIVSFGFFAWVPFVHAALRLGRKSLYVRAVAFGAAATVVGVLLSLAPTDAAGKVVSTTGNLLTSLALIVALAVIAVACVQQSRLRREILRHVPGEHLDGPDPALAAALAARDRRTEARKLAIEDPLIARDLGIGRPDLPRNYDDGGLVDLNNAPADVIASVCGLDADTAAAIVDIRTTVGGFAAVEDVGAVVPFGAVDRIRDRAVVLPA</sequence>
<dbReference type="InterPro" id="IPR010994">
    <property type="entry name" value="RuvA_2-like"/>
</dbReference>
<comment type="caution">
    <text evidence="2">The sequence shown here is derived from an EMBL/GenBank/DDBJ whole genome shotgun (WGS) entry which is preliminary data.</text>
</comment>
<feature type="transmembrane region" description="Helical" evidence="1">
    <location>
        <begin position="50"/>
        <end position="71"/>
    </location>
</feature>